<evidence type="ECO:0000313" key="11">
    <source>
        <dbReference type="Proteomes" id="UP000076584"/>
    </source>
</evidence>
<feature type="domain" description="Zn(2)-C6 fungal-type" evidence="9">
    <location>
        <begin position="73"/>
        <end position="103"/>
    </location>
</feature>
<dbReference type="PROSITE" id="PS50048">
    <property type="entry name" value="ZN2_CY6_FUNGAL_2"/>
    <property type="match status" value="1"/>
</dbReference>
<sequence>MPILLVRRDHNLPCSVCRASISLTEPKICILKLQRNIISAVWINPCISSVATMPQPSSERAASHPKRRYTSKACEECRRRRAKCDGLRPACARCSERSLSCIYRSEEDGRKPASKSYVQLLRNRINLLEAVLQSHAIDIEASVAQLSATGATPHLPSIINPLARGSDASLSPSAFDDLCATFEGALSIDESVNYDQDGEMRYFGPSSGRLEFQSESTPENDDHGSSPATTKCIETNHYILPLEAEVYPEDLQTELIELFFEYQSPWCQVVNEKLFRESMKTQGRYYSPLLLNCILALGSRYSDRVDIRSDPTDQNTAGKPFMQKAEVLLHYDMKHPTITTLQSMSILVGVYVAYGCDAAGWLHQGMANRLALDMGINLDAASLTGTYNMSSEEIELRRQVYWSLYCDDKLAAIYTGRVCNLLDVQGAVNLPSPLTPEQISSGAGSTSDMIRCNKKILVHRGLIGLCRILENILLALYAPKPLYKGPQRISFLQSCTLELKTWFYELPADLRIDKPNDLPQVYTLHMVYHTCCILLFKPFLIRPKEAPAVPKTETVKRAEELCVESAKRICHAGKKYRQVFGSFRKSPISATHCILTATLVLIQYASPDPDFANTGRPCCTLYIEACLEILKELSTSWKPACRMRVDLIKYLYQKYPERVPNSLLQSDRKNLAMLSGRDTDNVSAQPEQTLEQNLCPLMNIIDQDFMWDGAGQGLQGFNSGSEPAFNTQFALADAIVDSSGQNEPAFLDDAFWAGVNFDFNYEPQT</sequence>
<dbReference type="InterPro" id="IPR051615">
    <property type="entry name" value="Transcr_Regulatory_Elem"/>
</dbReference>
<organism evidence="10 11">
    <name type="scientific">Colletotrichum incanum</name>
    <name type="common">Soybean anthracnose fungus</name>
    <dbReference type="NCBI Taxonomy" id="1573173"/>
    <lineage>
        <taxon>Eukaryota</taxon>
        <taxon>Fungi</taxon>
        <taxon>Dikarya</taxon>
        <taxon>Ascomycota</taxon>
        <taxon>Pezizomycotina</taxon>
        <taxon>Sordariomycetes</taxon>
        <taxon>Hypocreomycetidae</taxon>
        <taxon>Glomerellales</taxon>
        <taxon>Glomerellaceae</taxon>
        <taxon>Colletotrichum</taxon>
        <taxon>Colletotrichum spaethianum species complex</taxon>
    </lineage>
</organism>
<name>A0A166N8N5_COLIC</name>
<keyword evidence="11" id="KW-1185">Reference proteome</keyword>
<keyword evidence="4" id="KW-0805">Transcription regulation</keyword>
<dbReference type="EMBL" id="LFIW01002622">
    <property type="protein sequence ID" value="KZL65422.1"/>
    <property type="molecule type" value="Genomic_DNA"/>
</dbReference>
<feature type="region of interest" description="Disordered" evidence="8">
    <location>
        <begin position="205"/>
        <end position="228"/>
    </location>
</feature>
<dbReference type="Proteomes" id="UP000076584">
    <property type="component" value="Unassembled WGS sequence"/>
</dbReference>
<keyword evidence="6" id="KW-0804">Transcription</keyword>
<dbReference type="InterPro" id="IPR036864">
    <property type="entry name" value="Zn2-C6_fun-type_DNA-bd_sf"/>
</dbReference>
<keyword evidence="3" id="KW-0862">Zinc</keyword>
<evidence type="ECO:0000313" key="10">
    <source>
        <dbReference type="EMBL" id="KZL65422.1"/>
    </source>
</evidence>
<evidence type="ECO:0000256" key="4">
    <source>
        <dbReference type="ARBA" id="ARBA00023015"/>
    </source>
</evidence>
<dbReference type="GO" id="GO:0003677">
    <property type="term" value="F:DNA binding"/>
    <property type="evidence" value="ECO:0007669"/>
    <property type="project" value="UniProtKB-KW"/>
</dbReference>
<dbReference type="GO" id="GO:0005634">
    <property type="term" value="C:nucleus"/>
    <property type="evidence" value="ECO:0007669"/>
    <property type="project" value="UniProtKB-SubCell"/>
</dbReference>
<dbReference type="Pfam" id="PF04082">
    <property type="entry name" value="Fungal_trans"/>
    <property type="match status" value="1"/>
</dbReference>
<dbReference type="InterPro" id="IPR007219">
    <property type="entry name" value="XnlR_reg_dom"/>
</dbReference>
<comment type="subcellular location">
    <subcellularLocation>
        <location evidence="1">Nucleus</location>
    </subcellularLocation>
</comment>
<evidence type="ECO:0000256" key="6">
    <source>
        <dbReference type="ARBA" id="ARBA00023163"/>
    </source>
</evidence>
<gene>
    <name evidence="10" type="ORF">CI238_11015</name>
</gene>
<dbReference type="SMART" id="SM00066">
    <property type="entry name" value="GAL4"/>
    <property type="match status" value="1"/>
</dbReference>
<dbReference type="PANTHER" id="PTHR31313:SF83">
    <property type="entry name" value="ZN(II)2CYS6 TRANSCRIPTION FACTOR (EUROFUNG)"/>
    <property type="match status" value="1"/>
</dbReference>
<reference evidence="10 11" key="1">
    <citation type="submission" date="2015-06" db="EMBL/GenBank/DDBJ databases">
        <title>Survival trade-offs in plant roots during colonization by closely related pathogenic and mutualistic fungi.</title>
        <authorList>
            <person name="Hacquard S."/>
            <person name="Kracher B."/>
            <person name="Hiruma K."/>
            <person name="Weinman A."/>
            <person name="Muench P."/>
            <person name="Garrido Oter R."/>
            <person name="Ver Loren van Themaat E."/>
            <person name="Dallerey J.-F."/>
            <person name="Damm U."/>
            <person name="Henrissat B."/>
            <person name="Lespinet O."/>
            <person name="Thon M."/>
            <person name="Kemen E."/>
            <person name="McHardy A.C."/>
            <person name="Schulze-Lefert P."/>
            <person name="O'Connell R.J."/>
        </authorList>
    </citation>
    <scope>NUCLEOTIDE SEQUENCE [LARGE SCALE GENOMIC DNA]</scope>
    <source>
        <strain evidence="10 11">MAFF 238704</strain>
    </source>
</reference>
<keyword evidence="2" id="KW-0479">Metal-binding</keyword>
<dbReference type="GO" id="GO:0008270">
    <property type="term" value="F:zinc ion binding"/>
    <property type="evidence" value="ECO:0007669"/>
    <property type="project" value="InterPro"/>
</dbReference>
<dbReference type="SUPFAM" id="SSF57701">
    <property type="entry name" value="Zn2/Cys6 DNA-binding domain"/>
    <property type="match status" value="1"/>
</dbReference>
<evidence type="ECO:0000256" key="2">
    <source>
        <dbReference type="ARBA" id="ARBA00022723"/>
    </source>
</evidence>
<proteinExistence type="predicted"/>
<dbReference type="Pfam" id="PF00172">
    <property type="entry name" value="Zn_clus"/>
    <property type="match status" value="1"/>
</dbReference>
<evidence type="ECO:0000259" key="9">
    <source>
        <dbReference type="PROSITE" id="PS50048"/>
    </source>
</evidence>
<keyword evidence="7" id="KW-0539">Nucleus</keyword>
<evidence type="ECO:0000256" key="5">
    <source>
        <dbReference type="ARBA" id="ARBA00023125"/>
    </source>
</evidence>
<dbReference type="AlphaFoldDB" id="A0A166N8N5"/>
<dbReference type="STRING" id="1573173.A0A166N8N5"/>
<dbReference type="CDD" id="cd00067">
    <property type="entry name" value="GAL4"/>
    <property type="match status" value="1"/>
</dbReference>
<comment type="caution">
    <text evidence="10">The sequence shown here is derived from an EMBL/GenBank/DDBJ whole genome shotgun (WGS) entry which is preliminary data.</text>
</comment>
<dbReference type="CDD" id="cd12148">
    <property type="entry name" value="fungal_TF_MHR"/>
    <property type="match status" value="1"/>
</dbReference>
<dbReference type="Gene3D" id="4.10.240.10">
    <property type="entry name" value="Zn(2)-C6 fungal-type DNA-binding domain"/>
    <property type="match status" value="1"/>
</dbReference>
<dbReference type="InterPro" id="IPR001138">
    <property type="entry name" value="Zn2Cys6_DnaBD"/>
</dbReference>
<dbReference type="GO" id="GO:0000981">
    <property type="term" value="F:DNA-binding transcription factor activity, RNA polymerase II-specific"/>
    <property type="evidence" value="ECO:0007669"/>
    <property type="project" value="InterPro"/>
</dbReference>
<evidence type="ECO:0000256" key="8">
    <source>
        <dbReference type="SAM" id="MobiDB-lite"/>
    </source>
</evidence>
<dbReference type="SMART" id="SM00906">
    <property type="entry name" value="Fungal_trans"/>
    <property type="match status" value="1"/>
</dbReference>
<accession>A0A166N8N5</accession>
<evidence type="ECO:0000256" key="3">
    <source>
        <dbReference type="ARBA" id="ARBA00022833"/>
    </source>
</evidence>
<protein>
    <submittedName>
        <fullName evidence="10">C6 transcription factor</fullName>
    </submittedName>
</protein>
<dbReference type="PROSITE" id="PS00463">
    <property type="entry name" value="ZN2_CY6_FUNGAL_1"/>
    <property type="match status" value="1"/>
</dbReference>
<evidence type="ECO:0000256" key="1">
    <source>
        <dbReference type="ARBA" id="ARBA00004123"/>
    </source>
</evidence>
<dbReference type="GO" id="GO:0006351">
    <property type="term" value="P:DNA-templated transcription"/>
    <property type="evidence" value="ECO:0007669"/>
    <property type="project" value="InterPro"/>
</dbReference>
<dbReference type="PANTHER" id="PTHR31313">
    <property type="entry name" value="TY1 ENHANCER ACTIVATOR"/>
    <property type="match status" value="1"/>
</dbReference>
<keyword evidence="5" id="KW-0238">DNA-binding</keyword>
<evidence type="ECO:0000256" key="7">
    <source>
        <dbReference type="ARBA" id="ARBA00023242"/>
    </source>
</evidence>